<keyword evidence="2" id="KW-1185">Reference proteome</keyword>
<organism evidence="1 2">
    <name type="scientific">Azospirillum himalayense</name>
    <dbReference type="NCBI Taxonomy" id="654847"/>
    <lineage>
        <taxon>Bacteria</taxon>
        <taxon>Pseudomonadati</taxon>
        <taxon>Pseudomonadota</taxon>
        <taxon>Alphaproteobacteria</taxon>
        <taxon>Rhodospirillales</taxon>
        <taxon>Azospirillaceae</taxon>
        <taxon>Azospirillum</taxon>
    </lineage>
</organism>
<evidence type="ECO:0008006" key="3">
    <source>
        <dbReference type="Google" id="ProtNLM"/>
    </source>
</evidence>
<sequence>MLKALVLEHAPDAGRDLGEPIVEAEIFSDFHDPLPMTLCPCPSAMPTGSPFSNSSFIATMLNRNAGGFHRPDPTRRDLAPL</sequence>
<dbReference type="EMBL" id="JBHSLC010000108">
    <property type="protein sequence ID" value="MFC5358974.1"/>
    <property type="molecule type" value="Genomic_DNA"/>
</dbReference>
<dbReference type="Proteomes" id="UP001596166">
    <property type="component" value="Unassembled WGS sequence"/>
</dbReference>
<protein>
    <recommendedName>
        <fullName evidence="3">U-box domain-containing protein</fullName>
    </recommendedName>
</protein>
<evidence type="ECO:0000313" key="1">
    <source>
        <dbReference type="EMBL" id="MFC5358974.1"/>
    </source>
</evidence>
<comment type="caution">
    <text evidence="1">The sequence shown here is derived from an EMBL/GenBank/DDBJ whole genome shotgun (WGS) entry which is preliminary data.</text>
</comment>
<accession>A0ABW0GEM9</accession>
<name>A0ABW0GEM9_9PROT</name>
<proteinExistence type="predicted"/>
<reference evidence="2" key="1">
    <citation type="journal article" date="2019" name="Int. J. Syst. Evol. Microbiol.">
        <title>The Global Catalogue of Microorganisms (GCM) 10K type strain sequencing project: providing services to taxonomists for standard genome sequencing and annotation.</title>
        <authorList>
            <consortium name="The Broad Institute Genomics Platform"/>
            <consortium name="The Broad Institute Genome Sequencing Center for Infectious Disease"/>
            <person name="Wu L."/>
            <person name="Ma J."/>
        </authorList>
    </citation>
    <scope>NUCLEOTIDE SEQUENCE [LARGE SCALE GENOMIC DNA]</scope>
    <source>
        <strain evidence="2">CCUG 58760</strain>
    </source>
</reference>
<gene>
    <name evidence="1" type="ORF">ACFPMG_28670</name>
</gene>
<evidence type="ECO:0000313" key="2">
    <source>
        <dbReference type="Proteomes" id="UP001596166"/>
    </source>
</evidence>
<dbReference type="RefSeq" id="WP_376998588.1">
    <property type="nucleotide sequence ID" value="NZ_JBHSLC010000108.1"/>
</dbReference>